<keyword evidence="2" id="KW-1185">Reference proteome</keyword>
<reference evidence="1 2" key="1">
    <citation type="submission" date="2019-07" db="EMBL/GenBank/DDBJ databases">
        <title>De Novo Assembly of kiwifruit Actinidia rufa.</title>
        <authorList>
            <person name="Sugita-Konishi S."/>
            <person name="Sato K."/>
            <person name="Mori E."/>
            <person name="Abe Y."/>
            <person name="Kisaki G."/>
            <person name="Hamano K."/>
            <person name="Suezawa K."/>
            <person name="Otani M."/>
            <person name="Fukuda T."/>
            <person name="Manabe T."/>
            <person name="Gomi K."/>
            <person name="Tabuchi M."/>
            <person name="Akimitsu K."/>
            <person name="Kataoka I."/>
        </authorList>
    </citation>
    <scope>NUCLEOTIDE SEQUENCE [LARGE SCALE GENOMIC DNA]</scope>
    <source>
        <strain evidence="2">cv. Fuchu</strain>
    </source>
</reference>
<dbReference type="EMBL" id="BJWL01000028">
    <property type="protein sequence ID" value="GFZ19552.1"/>
    <property type="molecule type" value="Genomic_DNA"/>
</dbReference>
<organism evidence="1 2">
    <name type="scientific">Actinidia rufa</name>
    <dbReference type="NCBI Taxonomy" id="165716"/>
    <lineage>
        <taxon>Eukaryota</taxon>
        <taxon>Viridiplantae</taxon>
        <taxon>Streptophyta</taxon>
        <taxon>Embryophyta</taxon>
        <taxon>Tracheophyta</taxon>
        <taxon>Spermatophyta</taxon>
        <taxon>Magnoliopsida</taxon>
        <taxon>eudicotyledons</taxon>
        <taxon>Gunneridae</taxon>
        <taxon>Pentapetalae</taxon>
        <taxon>asterids</taxon>
        <taxon>Ericales</taxon>
        <taxon>Actinidiaceae</taxon>
        <taxon>Actinidia</taxon>
    </lineage>
</organism>
<proteinExistence type="predicted"/>
<evidence type="ECO:0000313" key="1">
    <source>
        <dbReference type="EMBL" id="GFZ19552.1"/>
    </source>
</evidence>
<name>A0A7J0H8X3_9ERIC</name>
<accession>A0A7J0H8X3</accession>
<comment type="caution">
    <text evidence="1">The sequence shown here is derived from an EMBL/GenBank/DDBJ whole genome shotgun (WGS) entry which is preliminary data.</text>
</comment>
<sequence>MIKGFSVMPTIFVRMVSNVEGVANQRGGRVSRWERRGCCGKERGEESGIGGIDWGRFQGRKEIVGKGAIILRPKLKTVHFEASDCKEMMRDGRMFLIVGATVKQ</sequence>
<dbReference type="AlphaFoldDB" id="A0A7J0H8X3"/>
<protein>
    <submittedName>
        <fullName evidence="1">Uncharacterized protein</fullName>
    </submittedName>
</protein>
<gene>
    <name evidence="1" type="ORF">Acr_28g0002570</name>
</gene>
<dbReference type="Proteomes" id="UP000585474">
    <property type="component" value="Unassembled WGS sequence"/>
</dbReference>
<evidence type="ECO:0000313" key="2">
    <source>
        <dbReference type="Proteomes" id="UP000585474"/>
    </source>
</evidence>